<evidence type="ECO:0000256" key="2">
    <source>
        <dbReference type="ARBA" id="ARBA00005189"/>
    </source>
</evidence>
<evidence type="ECO:0000313" key="6">
    <source>
        <dbReference type="EMBL" id="ODM59413.1"/>
    </source>
</evidence>
<dbReference type="SUPFAM" id="SSF56645">
    <property type="entry name" value="Acyl-CoA dehydrogenase NM domain-like"/>
    <property type="match status" value="1"/>
</dbReference>
<dbReference type="SUPFAM" id="SSF47203">
    <property type="entry name" value="Acyl-CoA dehydrogenase C-terminal domain-like"/>
    <property type="match status" value="1"/>
</dbReference>
<dbReference type="GO" id="GO:0016402">
    <property type="term" value="F:pristanoyl-CoA oxidase activity"/>
    <property type="evidence" value="ECO:0007669"/>
    <property type="project" value="TreeGrafter"/>
</dbReference>
<dbReference type="InterPro" id="IPR009100">
    <property type="entry name" value="AcylCoA_DH/oxidase_NM_dom_sf"/>
</dbReference>
<evidence type="ECO:0000256" key="4">
    <source>
        <dbReference type="ARBA" id="ARBA00022827"/>
    </source>
</evidence>
<keyword evidence="4" id="KW-0274">FAD</keyword>
<feature type="domain" description="Acyl-CoA oxidase C-alpha1" evidence="5">
    <location>
        <begin position="103"/>
        <end position="182"/>
    </location>
</feature>
<dbReference type="InterPro" id="IPR012258">
    <property type="entry name" value="Acyl-CoA_oxidase"/>
</dbReference>
<name>A0A1D2M0H9_ORCCI</name>
<protein>
    <submittedName>
        <fullName evidence="6">Peroxisomal acyl-coenzyme A oxidase 3</fullName>
    </submittedName>
</protein>
<evidence type="ECO:0000256" key="3">
    <source>
        <dbReference type="ARBA" id="ARBA00022630"/>
    </source>
</evidence>
<organism evidence="6 7">
    <name type="scientific">Orchesella cincta</name>
    <name type="common">Springtail</name>
    <name type="synonym">Podura cincta</name>
    <dbReference type="NCBI Taxonomy" id="48709"/>
    <lineage>
        <taxon>Eukaryota</taxon>
        <taxon>Metazoa</taxon>
        <taxon>Ecdysozoa</taxon>
        <taxon>Arthropoda</taxon>
        <taxon>Hexapoda</taxon>
        <taxon>Collembola</taxon>
        <taxon>Entomobryomorpha</taxon>
        <taxon>Entomobryoidea</taxon>
        <taxon>Orchesellidae</taxon>
        <taxon>Orchesellinae</taxon>
        <taxon>Orchesella</taxon>
    </lineage>
</organism>
<dbReference type="OrthoDB" id="538336at2759"/>
<keyword evidence="3" id="KW-0285">Flavoprotein</keyword>
<dbReference type="InterPro" id="IPR055060">
    <property type="entry name" value="ACOX_C_alpha1"/>
</dbReference>
<comment type="pathway">
    <text evidence="2">Lipid metabolism.</text>
</comment>
<reference evidence="6 7" key="1">
    <citation type="journal article" date="2016" name="Genome Biol. Evol.">
        <title>Gene Family Evolution Reflects Adaptation to Soil Environmental Stressors in the Genome of the Collembolan Orchesella cincta.</title>
        <authorList>
            <person name="Faddeeva-Vakhrusheva A."/>
            <person name="Derks M.F."/>
            <person name="Anvar S.Y."/>
            <person name="Agamennone V."/>
            <person name="Suring W."/>
            <person name="Smit S."/>
            <person name="van Straalen N.M."/>
            <person name="Roelofs D."/>
        </authorList>
    </citation>
    <scope>NUCLEOTIDE SEQUENCE [LARGE SCALE GENOMIC DNA]</scope>
    <source>
        <tissue evidence="6">Mixed pool</tissue>
    </source>
</reference>
<dbReference type="EMBL" id="LJIJ01008980">
    <property type="protein sequence ID" value="ODM59413.1"/>
    <property type="molecule type" value="Genomic_DNA"/>
</dbReference>
<dbReference type="Gene3D" id="2.40.110.10">
    <property type="entry name" value="Butyryl-CoA Dehydrogenase, subunit A, domain 2"/>
    <property type="match status" value="1"/>
</dbReference>
<dbReference type="Proteomes" id="UP000094527">
    <property type="component" value="Unassembled WGS sequence"/>
</dbReference>
<dbReference type="STRING" id="48709.A0A1D2M0H9"/>
<gene>
    <name evidence="6" type="ORF">Ocin01_20218</name>
</gene>
<dbReference type="GO" id="GO:0055088">
    <property type="term" value="P:lipid homeostasis"/>
    <property type="evidence" value="ECO:0007669"/>
    <property type="project" value="TreeGrafter"/>
</dbReference>
<dbReference type="AlphaFoldDB" id="A0A1D2M0H9"/>
<comment type="cofactor">
    <cofactor evidence="1">
        <name>FAD</name>
        <dbReference type="ChEBI" id="CHEBI:57692"/>
    </cofactor>
</comment>
<dbReference type="GO" id="GO:0071949">
    <property type="term" value="F:FAD binding"/>
    <property type="evidence" value="ECO:0007669"/>
    <property type="project" value="InterPro"/>
</dbReference>
<dbReference type="Pfam" id="PF22924">
    <property type="entry name" value="ACOX_C_alpha1"/>
    <property type="match status" value="1"/>
</dbReference>
<accession>A0A1D2M0H9</accession>
<dbReference type="GO" id="GO:0033540">
    <property type="term" value="P:fatty acid beta-oxidation using acyl-CoA oxidase"/>
    <property type="evidence" value="ECO:0007669"/>
    <property type="project" value="TreeGrafter"/>
</dbReference>
<dbReference type="InterPro" id="IPR036250">
    <property type="entry name" value="AcylCo_DH-like_C"/>
</dbReference>
<sequence length="200" mass="22000">MGKTATQAFVMAQLYTPDGECHGLHGFVIPIRNPSTMLTYPGVTIFDMGEKIGLNGLDNGVMIFDNYAVGRECLLSKTGNITPDGRYVSAYKDPNKRFGASLGNLSAARTGIVQFCAANMCSALAIAIRYSAVRRQFGNAGEQELPVIEYQMQQWRLFPYLAAAYVMKFVGDQIYQNFVTFAMSQFNPDISKDTLATMGI</sequence>
<dbReference type="Gene3D" id="1.20.140.10">
    <property type="entry name" value="Butyryl-CoA Dehydrogenase, subunit A, domain 3"/>
    <property type="match status" value="1"/>
</dbReference>
<dbReference type="InterPro" id="IPR046373">
    <property type="entry name" value="Acyl-CoA_Oxase/DH_mid-dom_sf"/>
</dbReference>
<dbReference type="PANTHER" id="PTHR10909:SF390">
    <property type="entry name" value="PEROXISOMAL ACYL-COENZYME A OXIDASE 3"/>
    <property type="match status" value="1"/>
</dbReference>
<evidence type="ECO:0000259" key="5">
    <source>
        <dbReference type="Pfam" id="PF22924"/>
    </source>
</evidence>
<dbReference type="PANTHER" id="PTHR10909">
    <property type="entry name" value="ELECTRON TRANSPORT OXIDOREDUCTASE"/>
    <property type="match status" value="1"/>
</dbReference>
<feature type="non-terminal residue" evidence="6">
    <location>
        <position position="200"/>
    </location>
</feature>
<proteinExistence type="predicted"/>
<evidence type="ECO:0000313" key="7">
    <source>
        <dbReference type="Proteomes" id="UP000094527"/>
    </source>
</evidence>
<dbReference type="GO" id="GO:0005504">
    <property type="term" value="F:fatty acid binding"/>
    <property type="evidence" value="ECO:0007669"/>
    <property type="project" value="TreeGrafter"/>
</dbReference>
<evidence type="ECO:0000256" key="1">
    <source>
        <dbReference type="ARBA" id="ARBA00001974"/>
    </source>
</evidence>
<dbReference type="GO" id="GO:0005777">
    <property type="term" value="C:peroxisome"/>
    <property type="evidence" value="ECO:0007669"/>
    <property type="project" value="InterPro"/>
</dbReference>
<dbReference type="OMA" id="RNKMLMH"/>
<keyword evidence="7" id="KW-1185">Reference proteome</keyword>
<comment type="caution">
    <text evidence="6">The sequence shown here is derived from an EMBL/GenBank/DDBJ whole genome shotgun (WGS) entry which is preliminary data.</text>
</comment>